<keyword evidence="2" id="KW-0479">Metal-binding</keyword>
<dbReference type="RefSeq" id="WP_338198485.1">
    <property type="nucleotide sequence ID" value="NZ_JAEKNR010000015.1"/>
</dbReference>
<dbReference type="Pfam" id="PF00355">
    <property type="entry name" value="Rieske"/>
    <property type="match status" value="1"/>
</dbReference>
<organism evidence="8 9">
    <name type="scientific">Candidatus Nephthysia bennettiae</name>
    <dbReference type="NCBI Taxonomy" id="3127016"/>
    <lineage>
        <taxon>Bacteria</taxon>
        <taxon>Bacillati</taxon>
        <taxon>Candidatus Dormiibacterota</taxon>
        <taxon>Candidatus Dormibacteria</taxon>
        <taxon>Candidatus Dormibacterales</taxon>
        <taxon>Candidatus Dormibacteraceae</taxon>
        <taxon>Candidatus Nephthysia</taxon>
    </lineage>
</organism>
<keyword evidence="3" id="KW-0408">Iron</keyword>
<evidence type="ECO:0000256" key="2">
    <source>
        <dbReference type="ARBA" id="ARBA00022723"/>
    </source>
</evidence>
<sequence length="102" mass="11191">MARHFVAKIEDLEVDTMAKVIVDGEEVCLAHAEDGEYHAIGDICTHEEYSLSDGELWGLEVECPAHGSRFSLLDGSVTGFPAVIPAKVYEVEVDGDDVYIKH</sequence>
<dbReference type="SUPFAM" id="SSF50022">
    <property type="entry name" value="ISP domain"/>
    <property type="match status" value="1"/>
</dbReference>
<dbReference type="CDD" id="cd03528">
    <property type="entry name" value="Rieske_RO_ferredoxin"/>
    <property type="match status" value="1"/>
</dbReference>
<evidence type="ECO:0000259" key="7">
    <source>
        <dbReference type="PROSITE" id="PS51296"/>
    </source>
</evidence>
<dbReference type="AlphaFoldDB" id="A0A934K0F2"/>
<evidence type="ECO:0000313" key="9">
    <source>
        <dbReference type="Proteomes" id="UP000612893"/>
    </source>
</evidence>
<dbReference type="GO" id="GO:0051537">
    <property type="term" value="F:2 iron, 2 sulfur cluster binding"/>
    <property type="evidence" value="ECO:0007669"/>
    <property type="project" value="UniProtKB-KW"/>
</dbReference>
<evidence type="ECO:0000256" key="3">
    <source>
        <dbReference type="ARBA" id="ARBA00023004"/>
    </source>
</evidence>
<dbReference type="EMBL" id="JAEKNR010000015">
    <property type="protein sequence ID" value="MBJ7596654.1"/>
    <property type="molecule type" value="Genomic_DNA"/>
</dbReference>
<evidence type="ECO:0000256" key="1">
    <source>
        <dbReference type="ARBA" id="ARBA00022714"/>
    </source>
</evidence>
<dbReference type="PANTHER" id="PTHR21496">
    <property type="entry name" value="FERREDOXIN-RELATED"/>
    <property type="match status" value="1"/>
</dbReference>
<comment type="caution">
    <text evidence="8">The sequence shown here is derived from an EMBL/GenBank/DDBJ whole genome shotgun (WGS) entry which is preliminary data.</text>
</comment>
<evidence type="ECO:0000256" key="5">
    <source>
        <dbReference type="ARBA" id="ARBA00034078"/>
    </source>
</evidence>
<proteinExistence type="inferred from homology"/>
<comment type="cofactor">
    <cofactor evidence="5">
        <name>[2Fe-2S] cluster</name>
        <dbReference type="ChEBI" id="CHEBI:190135"/>
    </cofactor>
</comment>
<dbReference type="Gene3D" id="2.102.10.10">
    <property type="entry name" value="Rieske [2Fe-2S] iron-sulphur domain"/>
    <property type="match status" value="1"/>
</dbReference>
<dbReference type="GO" id="GO:0046872">
    <property type="term" value="F:metal ion binding"/>
    <property type="evidence" value="ECO:0007669"/>
    <property type="project" value="UniProtKB-KW"/>
</dbReference>
<dbReference type="GO" id="GO:0016705">
    <property type="term" value="F:oxidoreductase activity, acting on paired donors, with incorporation or reduction of molecular oxygen"/>
    <property type="evidence" value="ECO:0007669"/>
    <property type="project" value="UniProtKB-ARBA"/>
</dbReference>
<accession>A0A934K0F2</accession>
<feature type="domain" description="Rieske" evidence="7">
    <location>
        <begin position="4"/>
        <end position="100"/>
    </location>
</feature>
<keyword evidence="9" id="KW-1185">Reference proteome</keyword>
<reference evidence="8" key="1">
    <citation type="submission" date="2020-10" db="EMBL/GenBank/DDBJ databases">
        <title>Ca. Dormibacterota MAGs.</title>
        <authorList>
            <person name="Montgomery K."/>
        </authorList>
    </citation>
    <scope>NUCLEOTIDE SEQUENCE [LARGE SCALE GENOMIC DNA]</scope>
    <source>
        <strain evidence="8">SC8812_S17_10</strain>
    </source>
</reference>
<evidence type="ECO:0000256" key="4">
    <source>
        <dbReference type="ARBA" id="ARBA00023014"/>
    </source>
</evidence>
<keyword evidence="1" id="KW-0001">2Fe-2S</keyword>
<dbReference type="InterPro" id="IPR017941">
    <property type="entry name" value="Rieske_2Fe-2S"/>
</dbReference>
<dbReference type="Proteomes" id="UP000612893">
    <property type="component" value="Unassembled WGS sequence"/>
</dbReference>
<dbReference type="PROSITE" id="PS51296">
    <property type="entry name" value="RIESKE"/>
    <property type="match status" value="1"/>
</dbReference>
<dbReference type="InterPro" id="IPR036922">
    <property type="entry name" value="Rieske_2Fe-2S_sf"/>
</dbReference>
<dbReference type="GO" id="GO:0004497">
    <property type="term" value="F:monooxygenase activity"/>
    <property type="evidence" value="ECO:0007669"/>
    <property type="project" value="UniProtKB-ARBA"/>
</dbReference>
<comment type="similarity">
    <text evidence="6">Belongs to the bacterial ring-hydroxylating dioxygenase ferredoxin component family.</text>
</comment>
<keyword evidence="4" id="KW-0411">Iron-sulfur</keyword>
<gene>
    <name evidence="8" type="ORF">JF922_01010</name>
</gene>
<evidence type="ECO:0000313" key="8">
    <source>
        <dbReference type="EMBL" id="MBJ7596654.1"/>
    </source>
</evidence>
<protein>
    <submittedName>
        <fullName evidence="8">Non-heme iron oxygenase ferredoxin subunit</fullName>
    </submittedName>
</protein>
<evidence type="ECO:0000256" key="6">
    <source>
        <dbReference type="ARBA" id="ARBA00038001"/>
    </source>
</evidence>
<name>A0A934K0F2_9BACT</name>
<dbReference type="PANTHER" id="PTHR21496:SF0">
    <property type="entry name" value="RIESKE DOMAIN-CONTAINING PROTEIN"/>
    <property type="match status" value="1"/>
</dbReference>